<evidence type="ECO:0000313" key="2">
    <source>
        <dbReference type="EMBL" id="MFC6165734.1"/>
    </source>
</evidence>
<evidence type="ECO:0000313" key="3">
    <source>
        <dbReference type="Proteomes" id="UP001596253"/>
    </source>
</evidence>
<reference evidence="3" key="1">
    <citation type="journal article" date="2019" name="Int. J. Syst. Evol. Microbiol.">
        <title>The Global Catalogue of Microorganisms (GCM) 10K type strain sequencing project: providing services to taxonomists for standard genome sequencing and annotation.</title>
        <authorList>
            <consortium name="The Broad Institute Genomics Platform"/>
            <consortium name="The Broad Institute Genome Sequencing Center for Infectious Disease"/>
            <person name="Wu L."/>
            <person name="Ma J."/>
        </authorList>
    </citation>
    <scope>NUCLEOTIDE SEQUENCE [LARGE SCALE GENOMIC DNA]</scope>
    <source>
        <strain evidence="3">CCM 8932</strain>
    </source>
</reference>
<proteinExistence type="predicted"/>
<dbReference type="Pfam" id="PF18813">
    <property type="entry name" value="PBECR4"/>
    <property type="match status" value="1"/>
</dbReference>
<comment type="caution">
    <text evidence="2">The sequence shown here is derived from an EMBL/GenBank/DDBJ whole genome shotgun (WGS) entry which is preliminary data.</text>
</comment>
<accession>A0ABW1R773</accession>
<sequence length="148" mass="17241">MNELPKIYQAQQFIFKNLIGKSRYFFYKNGSSIKWLDVRFTKNNFTHLCGVTYQGGASRFWDKAINNKLSMDFIKVKNDGSTFQKLKIITAIQELNEAKLELTSNGSFLRLTYDHLLKTRVLHLTKRTNTLSHSPCLIFKISRENLTP</sequence>
<organism evidence="2 3">
    <name type="scientific">Lactiplantibacillus dongliensis</name>
    <dbReference type="NCBI Taxonomy" id="2559919"/>
    <lineage>
        <taxon>Bacteria</taxon>
        <taxon>Bacillati</taxon>
        <taxon>Bacillota</taxon>
        <taxon>Bacilli</taxon>
        <taxon>Lactobacillales</taxon>
        <taxon>Lactobacillaceae</taxon>
        <taxon>Lactiplantibacillus</taxon>
    </lineage>
</organism>
<protein>
    <submittedName>
        <fullName evidence="2">PBECR4 domain-containing protein</fullName>
    </submittedName>
</protein>
<dbReference type="InterPro" id="IPR041420">
    <property type="entry name" value="PBECR4"/>
</dbReference>
<keyword evidence="3" id="KW-1185">Reference proteome</keyword>
<name>A0ABW1R773_9LACO</name>
<evidence type="ECO:0000259" key="1">
    <source>
        <dbReference type="Pfam" id="PF18813"/>
    </source>
</evidence>
<dbReference type="EMBL" id="JBHSSD010000057">
    <property type="protein sequence ID" value="MFC6165734.1"/>
    <property type="molecule type" value="Genomic_DNA"/>
</dbReference>
<feature type="domain" description="Phage-Barnase-EndoU-ColicinE5/D-RelE like nuclease 4" evidence="1">
    <location>
        <begin position="7"/>
        <end position="128"/>
    </location>
</feature>
<dbReference type="RefSeq" id="WP_171001044.1">
    <property type="nucleotide sequence ID" value="NZ_BJDK01000011.1"/>
</dbReference>
<gene>
    <name evidence="2" type="ORF">ACFP3T_13775</name>
</gene>
<dbReference type="Proteomes" id="UP001596253">
    <property type="component" value="Unassembled WGS sequence"/>
</dbReference>